<gene>
    <name evidence="4" type="ORF">CKAN_01897800</name>
</gene>
<evidence type="ECO:0000313" key="4">
    <source>
        <dbReference type="EMBL" id="RWR89906.1"/>
    </source>
</evidence>
<name>A0A3S3QSN4_9MAGN</name>
<dbReference type="Proteomes" id="UP000283530">
    <property type="component" value="Unassembled WGS sequence"/>
</dbReference>
<proteinExistence type="predicted"/>
<dbReference type="EMBL" id="QPKB01000008">
    <property type="protein sequence ID" value="RWR89906.1"/>
    <property type="molecule type" value="Genomic_DNA"/>
</dbReference>
<dbReference type="Pfam" id="PF04783">
    <property type="entry name" value="DUF630"/>
    <property type="match status" value="1"/>
</dbReference>
<dbReference type="InterPro" id="IPR006868">
    <property type="entry name" value="DUF630"/>
</dbReference>
<evidence type="ECO:0000259" key="3">
    <source>
        <dbReference type="Pfam" id="PF04783"/>
    </source>
</evidence>
<evidence type="ECO:0000313" key="5">
    <source>
        <dbReference type="Proteomes" id="UP000283530"/>
    </source>
</evidence>
<evidence type="ECO:0000256" key="1">
    <source>
        <dbReference type="SAM" id="MobiDB-lite"/>
    </source>
</evidence>
<comment type="caution">
    <text evidence="4">The sequence shown here is derived from an EMBL/GenBank/DDBJ whole genome shotgun (WGS) entry which is preliminary data.</text>
</comment>
<feature type="compositionally biased region" description="Polar residues" evidence="1">
    <location>
        <begin position="274"/>
        <end position="287"/>
    </location>
</feature>
<sequence>MGCSSSKIEKSEALRLCRERKRFIKQAIDSRYALAAAHLSYFRSLHNVGIALRRFAEAEVLIESSLSTSATEVDKTPSHSSYPSPSPSHNAELADSPLNNECPLSPRLSTVNFMKSGGSAAVTVQISPSFNRFDEDDSLTFPLPPPPPPEPGSSWDFFDPVASTENFMFHGENSYSRNFGNLMDLRRLRAELGGSFVKDEEEGKTGLNEKDEFLIGSISPGVGRRSVESSGDAAVDDKSSRSLIEANSYSFNGVRNTEAEQTQIGKEKMLKSDLMTNGSAETSARNASSERSGSKKEKLGSEKEMCAEREDPSEFITHRAKDFLSSIKDIEHRFFRASESGREISRMLEANKIQISCSETKGRSSASIFLATCHLVCCSGEALPAPQEPSQHVKKVITWNRSTSSHSSSSKNPLASGTRDDDSGSDFVEEFCMISGRHSSTLERLYAWERKLYDEVKATEIIGKEYDQKCNLLRHQFAQDLKTQVIDKTRATVKDLYSRLKVAIHAVNSISMRIEKLRDEELQPQLFELIQGLIRMWKAMLECHHAQYITISLAYHAKSSTAASQSESHKQVVIHLEHEIECFGSSFADWISAHQSYVEALNGWLQNCILQSQEPSSRRRWTAPRQAMGPPILILFREWSAGIKTLPSVELSNSIKSFVSDLHRSFGQRVEEQQKQQDSNDLDGNQGPESKEDEKCEKVCNLSSLQASLTRVFDRLTKFSEASLKMYEEIRQVIDSARADHTSSRMRL</sequence>
<dbReference type="PANTHER" id="PTHR21450">
    <property type="entry name" value="PROTEIN ALTERED PHOSPHATE STARVATION RESPONSE 1"/>
    <property type="match status" value="1"/>
</dbReference>
<dbReference type="InterPro" id="IPR006867">
    <property type="entry name" value="DUF632"/>
</dbReference>
<feature type="compositionally biased region" description="Basic and acidic residues" evidence="1">
    <location>
        <begin position="292"/>
        <end position="311"/>
    </location>
</feature>
<feature type="region of interest" description="Disordered" evidence="1">
    <location>
        <begin position="669"/>
        <end position="695"/>
    </location>
</feature>
<feature type="region of interest" description="Disordered" evidence="1">
    <location>
        <begin position="271"/>
        <end position="311"/>
    </location>
</feature>
<organism evidence="4 5">
    <name type="scientific">Cinnamomum micranthum f. kanehirae</name>
    <dbReference type="NCBI Taxonomy" id="337451"/>
    <lineage>
        <taxon>Eukaryota</taxon>
        <taxon>Viridiplantae</taxon>
        <taxon>Streptophyta</taxon>
        <taxon>Embryophyta</taxon>
        <taxon>Tracheophyta</taxon>
        <taxon>Spermatophyta</taxon>
        <taxon>Magnoliopsida</taxon>
        <taxon>Magnoliidae</taxon>
        <taxon>Laurales</taxon>
        <taxon>Lauraceae</taxon>
        <taxon>Cinnamomum</taxon>
    </lineage>
</organism>
<feature type="region of interest" description="Disordered" evidence="1">
    <location>
        <begin position="67"/>
        <end position="99"/>
    </location>
</feature>
<dbReference type="PANTHER" id="PTHR21450:SF35">
    <property type="entry name" value="TRANSCRIPTION FACTOR, PUTATIVE (DUF630 AND DUF632)-RELATED"/>
    <property type="match status" value="1"/>
</dbReference>
<accession>A0A3S3QSN4</accession>
<keyword evidence="5" id="KW-1185">Reference proteome</keyword>
<feature type="compositionally biased region" description="Low complexity" evidence="1">
    <location>
        <begin position="78"/>
        <end position="89"/>
    </location>
</feature>
<feature type="region of interest" description="Disordered" evidence="1">
    <location>
        <begin position="219"/>
        <end position="239"/>
    </location>
</feature>
<feature type="domain" description="DUF630" evidence="3">
    <location>
        <begin position="1"/>
        <end position="59"/>
    </location>
</feature>
<evidence type="ECO:0000259" key="2">
    <source>
        <dbReference type="Pfam" id="PF04782"/>
    </source>
</evidence>
<dbReference type="OrthoDB" id="1871118at2759"/>
<reference evidence="4 5" key="1">
    <citation type="journal article" date="2019" name="Nat. Plants">
        <title>Stout camphor tree genome fills gaps in understanding of flowering plant genome evolution.</title>
        <authorList>
            <person name="Chaw S.M."/>
            <person name="Liu Y.C."/>
            <person name="Wu Y.W."/>
            <person name="Wang H.Y."/>
            <person name="Lin C.I."/>
            <person name="Wu C.S."/>
            <person name="Ke H.M."/>
            <person name="Chang L.Y."/>
            <person name="Hsu C.Y."/>
            <person name="Yang H.T."/>
            <person name="Sudianto E."/>
            <person name="Hsu M.H."/>
            <person name="Wu K.P."/>
            <person name="Wang L.N."/>
            <person name="Leebens-Mack J.H."/>
            <person name="Tsai I.J."/>
        </authorList>
    </citation>
    <scope>NUCLEOTIDE SEQUENCE [LARGE SCALE GENOMIC DNA]</scope>
    <source>
        <strain evidence="5">cv. Chaw 1501</strain>
        <tissue evidence="4">Young leaves</tissue>
    </source>
</reference>
<protein>
    <submittedName>
        <fullName evidence="4">Nitrate regulatory gene2 protein</fullName>
    </submittedName>
</protein>
<dbReference type="Pfam" id="PF04782">
    <property type="entry name" value="DUF632"/>
    <property type="match status" value="1"/>
</dbReference>
<feature type="domain" description="DUF632" evidence="2">
    <location>
        <begin position="324"/>
        <end position="663"/>
    </location>
</feature>
<feature type="region of interest" description="Disordered" evidence="1">
    <location>
        <begin position="399"/>
        <end position="422"/>
    </location>
</feature>
<dbReference type="AlphaFoldDB" id="A0A3S3QSN4"/>